<feature type="transmembrane region" description="Helical" evidence="2">
    <location>
        <begin position="238"/>
        <end position="260"/>
    </location>
</feature>
<dbReference type="EMBL" id="FRAE01000021">
    <property type="protein sequence ID" value="SHJ92812.1"/>
    <property type="molecule type" value="Genomic_DNA"/>
</dbReference>
<evidence type="ECO:0000256" key="2">
    <source>
        <dbReference type="SAM" id="Phobius"/>
    </source>
</evidence>
<dbReference type="STRING" id="1123349.SAMN02744037_01215"/>
<evidence type="ECO:0000313" key="5">
    <source>
        <dbReference type="Proteomes" id="UP000242497"/>
    </source>
</evidence>
<keyword evidence="5" id="KW-1185">Reference proteome</keyword>
<keyword evidence="2" id="KW-0812">Transmembrane</keyword>
<feature type="transmembrane region" description="Helical" evidence="2">
    <location>
        <begin position="46"/>
        <end position="66"/>
    </location>
</feature>
<dbReference type="GO" id="GO:0016020">
    <property type="term" value="C:membrane"/>
    <property type="evidence" value="ECO:0007669"/>
    <property type="project" value="InterPro"/>
</dbReference>
<dbReference type="PANTHER" id="PTHR22911">
    <property type="entry name" value="ACYL-MALONYL CONDENSING ENZYME-RELATED"/>
    <property type="match status" value="1"/>
</dbReference>
<protein>
    <submittedName>
        <fullName evidence="4">Uncharacterized membrane protein</fullName>
    </submittedName>
</protein>
<dbReference type="Proteomes" id="UP000242497">
    <property type="component" value="Unassembled WGS sequence"/>
</dbReference>
<name>A0A1M6NAW0_9FIRM</name>
<feature type="transmembrane region" description="Helical" evidence="2">
    <location>
        <begin position="212"/>
        <end position="232"/>
    </location>
</feature>
<dbReference type="SUPFAM" id="SSF103481">
    <property type="entry name" value="Multidrug resistance efflux transporter EmrE"/>
    <property type="match status" value="2"/>
</dbReference>
<dbReference type="OrthoDB" id="5604143at2"/>
<accession>A0A1M6NAW0</accession>
<feature type="transmembrane region" description="Helical" evidence="2">
    <location>
        <begin position="109"/>
        <end position="131"/>
    </location>
</feature>
<feature type="transmembrane region" description="Helical" evidence="2">
    <location>
        <begin position="267"/>
        <end position="289"/>
    </location>
</feature>
<dbReference type="RefSeq" id="WP_072888237.1">
    <property type="nucleotide sequence ID" value="NZ_FRAE01000021.1"/>
</dbReference>
<feature type="transmembrane region" description="Helical" evidence="2">
    <location>
        <begin position="140"/>
        <end position="158"/>
    </location>
</feature>
<evidence type="ECO:0000313" key="4">
    <source>
        <dbReference type="EMBL" id="SHJ92812.1"/>
    </source>
</evidence>
<evidence type="ECO:0000256" key="1">
    <source>
        <dbReference type="ARBA" id="ARBA00007362"/>
    </source>
</evidence>
<dbReference type="PANTHER" id="PTHR22911:SF137">
    <property type="entry name" value="SOLUTE CARRIER FAMILY 35 MEMBER G2-RELATED"/>
    <property type="match status" value="1"/>
</dbReference>
<feature type="domain" description="EamA" evidence="3">
    <location>
        <begin position="168"/>
        <end position="313"/>
    </location>
</feature>
<organism evidence="4 5">
    <name type="scientific">Tepidibacter formicigenes DSM 15518</name>
    <dbReference type="NCBI Taxonomy" id="1123349"/>
    <lineage>
        <taxon>Bacteria</taxon>
        <taxon>Bacillati</taxon>
        <taxon>Bacillota</taxon>
        <taxon>Clostridia</taxon>
        <taxon>Peptostreptococcales</taxon>
        <taxon>Peptostreptococcaceae</taxon>
        <taxon>Tepidibacter</taxon>
    </lineage>
</organism>
<feature type="transmembrane region" description="Helical" evidence="2">
    <location>
        <begin position="12"/>
        <end position="34"/>
    </location>
</feature>
<feature type="transmembrane region" description="Helical" evidence="2">
    <location>
        <begin position="86"/>
        <end position="103"/>
    </location>
</feature>
<gene>
    <name evidence="4" type="ORF">SAMN02744037_01215</name>
</gene>
<sequence length="330" mass="35749">METSRKNFKKGIMFGILVGLAWGLDTVLMGKIGGFKIFLNSKATPLVQAFFHDGFCFIWLALLLLFRKDLTKTFQLMKTKKGKVTMMAALVGAPVGMSGYLLGVKYASAPYASSISVIYPGVGAIMSYFILKEKLSLRSVIGIIISLIGSAALGYSKVDLNMYPQFYKGIAFSLLAVIGWASEGVIIGYAMKKINTNEENDIEAKPIHFLTVRYLVSFVAYGLVVLPIVKGYTLAGEVISTGTVLYLAGIATLGAITYLAWYKAVDLIGAAMGTALNSTAAFWAVIFSGLMGTKITPYLGFWCFVIVLGVMIFAVDPKELKNSAIRRSSC</sequence>
<feature type="transmembrane region" description="Helical" evidence="2">
    <location>
        <begin position="170"/>
        <end position="191"/>
    </location>
</feature>
<dbReference type="AlphaFoldDB" id="A0A1M6NAW0"/>
<feature type="domain" description="EamA" evidence="3">
    <location>
        <begin position="10"/>
        <end position="152"/>
    </location>
</feature>
<proteinExistence type="inferred from homology"/>
<dbReference type="InterPro" id="IPR000620">
    <property type="entry name" value="EamA_dom"/>
</dbReference>
<comment type="similarity">
    <text evidence="1">Belongs to the EamA transporter family.</text>
</comment>
<evidence type="ECO:0000259" key="3">
    <source>
        <dbReference type="Pfam" id="PF00892"/>
    </source>
</evidence>
<dbReference type="Pfam" id="PF00892">
    <property type="entry name" value="EamA"/>
    <property type="match status" value="2"/>
</dbReference>
<keyword evidence="2" id="KW-1133">Transmembrane helix</keyword>
<feature type="transmembrane region" description="Helical" evidence="2">
    <location>
        <begin position="295"/>
        <end position="315"/>
    </location>
</feature>
<keyword evidence="2" id="KW-0472">Membrane</keyword>
<reference evidence="5" key="1">
    <citation type="submission" date="2016-11" db="EMBL/GenBank/DDBJ databases">
        <authorList>
            <person name="Varghese N."/>
            <person name="Submissions S."/>
        </authorList>
    </citation>
    <scope>NUCLEOTIDE SEQUENCE [LARGE SCALE GENOMIC DNA]</scope>
    <source>
        <strain evidence="5">DSM 15518</strain>
    </source>
</reference>
<dbReference type="InterPro" id="IPR037185">
    <property type="entry name" value="EmrE-like"/>
</dbReference>